<dbReference type="PATRIC" id="fig|391937.3.peg.3691"/>
<dbReference type="EMBL" id="AMRM01000024">
    <property type="protein sequence ID" value="EKF17422.1"/>
    <property type="molecule type" value="Genomic_DNA"/>
</dbReference>
<evidence type="ECO:0000313" key="3">
    <source>
        <dbReference type="EMBL" id="EKF17422.1"/>
    </source>
</evidence>
<comment type="caution">
    <text evidence="3">The sequence shown here is derived from an EMBL/GenBank/DDBJ whole genome shotgun (WGS) entry which is preliminary data.</text>
</comment>
<feature type="chain" id="PRO_5003861321" evidence="1">
    <location>
        <begin position="26"/>
        <end position="441"/>
    </location>
</feature>
<reference evidence="3 4" key="1">
    <citation type="journal article" date="2012" name="J. Bacteriol.">
        <title>Genome Sequence of Nitratireductor pacificus Type Strain pht-3B.</title>
        <authorList>
            <person name="Lai Q."/>
            <person name="Li G."/>
            <person name="Shao Z."/>
        </authorList>
    </citation>
    <scope>NUCLEOTIDE SEQUENCE [LARGE SCALE GENOMIC DNA]</scope>
    <source>
        <strain evidence="4">pht-3B</strain>
    </source>
</reference>
<dbReference type="RefSeq" id="WP_008598549.1">
    <property type="nucleotide sequence ID" value="NZ_AMRM01000024.1"/>
</dbReference>
<organism evidence="3 4">
    <name type="scientific">Nitratireductor pacificus pht-3B</name>
    <dbReference type="NCBI Taxonomy" id="391937"/>
    <lineage>
        <taxon>Bacteria</taxon>
        <taxon>Pseudomonadati</taxon>
        <taxon>Pseudomonadota</taxon>
        <taxon>Alphaproteobacteria</taxon>
        <taxon>Hyphomicrobiales</taxon>
        <taxon>Phyllobacteriaceae</taxon>
        <taxon>Nitratireductor</taxon>
    </lineage>
</organism>
<dbReference type="InterPro" id="IPR050789">
    <property type="entry name" value="Diverse_Enzym_Activities"/>
</dbReference>
<proteinExistence type="predicted"/>
<sequence>MNPKAITRRTFIQASAMTLAVPVLAAPALASPALTQARDASNSTSQEDPTGMKTIMERHVADGFAAGMVWAIEHDGETRTGAAGTFEMGGGGAPMTRDAIFRIASITKPVTAALAMMLVEEGKLSLDGAVDALLPELADRRVLKRIDGQLDDTVPAQGPITLRQLLTMTFGLGAIMVFPEQYPIQKAMREAGIAPGPQLPDLSADDYMKRLGSLPLAYQPGAEFLYNNGLDVAGILISRAVGKPLSEVMQERVFAPLGMKDTGFHVPADKLHRLPPSYGRNFQTGAMEVFHEAAGGRFASPPPLESGAGGLVSTVDDYLAFARMLLSGGERNRTRLLKAETVAEMTRNQLTDAQIAGPQAGFFMEDGAAGWGLGMSVDLKQGKPWMTPGRFGWNGGYGTSAYIDTKHRLIGVFMSQRMMDSPEPPVTYVDFWTQAYKELDG</sequence>
<dbReference type="SUPFAM" id="SSF56601">
    <property type="entry name" value="beta-lactamase/transpeptidase-like"/>
    <property type="match status" value="1"/>
</dbReference>
<dbReference type="eggNOG" id="COG1680">
    <property type="taxonomic scope" value="Bacteria"/>
</dbReference>
<evidence type="ECO:0000259" key="2">
    <source>
        <dbReference type="Pfam" id="PF00144"/>
    </source>
</evidence>
<dbReference type="PANTHER" id="PTHR43283">
    <property type="entry name" value="BETA-LACTAMASE-RELATED"/>
    <property type="match status" value="1"/>
</dbReference>
<gene>
    <name evidence="3" type="ORF">NA2_17956</name>
</gene>
<dbReference type="PANTHER" id="PTHR43283:SF3">
    <property type="entry name" value="BETA-LACTAMASE FAMILY PROTEIN (AFU_ORTHOLOGUE AFUA_5G07500)"/>
    <property type="match status" value="1"/>
</dbReference>
<dbReference type="Gene3D" id="3.40.710.10">
    <property type="entry name" value="DD-peptidase/beta-lactamase superfamily"/>
    <property type="match status" value="1"/>
</dbReference>
<keyword evidence="1" id="KW-0732">Signal</keyword>
<dbReference type="InterPro" id="IPR001466">
    <property type="entry name" value="Beta-lactam-related"/>
</dbReference>
<accession>K2MJR1</accession>
<feature type="domain" description="Beta-lactamase-related" evidence="2">
    <location>
        <begin position="55"/>
        <end position="420"/>
    </location>
</feature>
<protein>
    <submittedName>
        <fullName evidence="3">Beta-lactamase</fullName>
    </submittedName>
</protein>
<feature type="signal peptide" evidence="1">
    <location>
        <begin position="1"/>
        <end position="25"/>
    </location>
</feature>
<evidence type="ECO:0000313" key="4">
    <source>
        <dbReference type="Proteomes" id="UP000006786"/>
    </source>
</evidence>
<dbReference type="AlphaFoldDB" id="K2MJR1"/>
<keyword evidence="4" id="KW-1185">Reference proteome</keyword>
<dbReference type="InterPro" id="IPR006311">
    <property type="entry name" value="TAT_signal"/>
</dbReference>
<dbReference type="PROSITE" id="PS51318">
    <property type="entry name" value="TAT"/>
    <property type="match status" value="1"/>
</dbReference>
<dbReference type="STRING" id="391937.NA2_17956"/>
<evidence type="ECO:0000256" key="1">
    <source>
        <dbReference type="SAM" id="SignalP"/>
    </source>
</evidence>
<dbReference type="Pfam" id="PF00144">
    <property type="entry name" value="Beta-lactamase"/>
    <property type="match status" value="1"/>
</dbReference>
<dbReference type="InterPro" id="IPR012338">
    <property type="entry name" value="Beta-lactam/transpept-like"/>
</dbReference>
<name>K2MJR1_9HYPH</name>
<dbReference type="Proteomes" id="UP000006786">
    <property type="component" value="Unassembled WGS sequence"/>
</dbReference>